<dbReference type="EMBL" id="CM055753">
    <property type="protein sequence ID" value="KAJ7991987.1"/>
    <property type="molecule type" value="Genomic_DNA"/>
</dbReference>
<accession>A0ACC2FKV0</accession>
<protein>
    <submittedName>
        <fullName evidence="1">Uncharacterized protein</fullName>
    </submittedName>
</protein>
<sequence>MVERGAARKLTEEVIANWEGPVWYVSHLVAPNPHSSTTPVRLVWNGSQKFKGVSMNDLLLKGPDVLNPIRAVLLRFRRGVHAALGDIKKMYNSVWLEDLEMHLHRFLWRNTEEEEINEYAITRVNMGDRPAGCIAQLAMRETAKLPLFDLREEERRILEEDAYVDDILTSHNDLQKLDQNTEGLKEILKAGGFFLKPWVRSGQSRETIPGEQGVGTKTILMLPNQIRECDNKALGVGYLVEEDKLYLMTSINFSKRKMKMRKGAILVRKAFQEAGGKALTRVTWDKPLSEKLREEAIQLFEEYTRLGQITFHRSLTPANWIGRPWGITFSDGSDKSYGAVVYFRWETEQGIQVRLVESKAKLTPLDQKGEPVKAEICGAVYAARLRKYVEKQSRVDIERWLHLVDSQTVLGAIQRDSYGYQTFFANRVGEIQKSTSVDDWWWIPGSLNSVDIMTRGASPEDLQEDSMWQNGPAFLRQPVAEWPQKSAKEVAGYAKHGIDRLQRKVFSAALTRAQARRIRGGVLTDVGVRRTESRSDEQQTREKDPGEPKTRIQREPAGSAVTKLMDIRNFSSLTRVIAWVWRAAARWKRMVTKKSTKDKPQWEVVLSTDGGSGGKEAVLTVGECEDSLRDLFLAAQEGATFQDTTLNRLAVYRDGVTGLLVCGGRFQIFNDDETAVPILPYEAWISTLLAHEAHGANHEEIAERITPAKPFQYTTVDLFGPYEVKDEVKKRVKLKVWGIIFCCMASRAIHTDVVSDQSTEGFLLAYQRFTALRGHPKKLWSDPGTNFVGARPALKELYHFLDRSSISELENEASKHGTEWSWKIHPADSPHRNGAAEAAVRTVKRALHNLGGEGIFTWSEFQTFMYMAANLANERPIDARTQSREDCIEYISPNSLLLGRTGPKGDLGSFEFEGYSYKRLRVIQAEVNWFWRKWSQLAGPNLFVRSKWHTKQRNVAVGDIVWLA</sequence>
<gene>
    <name evidence="1" type="ORF">DPEC_G00289540</name>
</gene>
<organism evidence="1 2">
    <name type="scientific">Dallia pectoralis</name>
    <name type="common">Alaska blackfish</name>
    <dbReference type="NCBI Taxonomy" id="75939"/>
    <lineage>
        <taxon>Eukaryota</taxon>
        <taxon>Metazoa</taxon>
        <taxon>Chordata</taxon>
        <taxon>Craniata</taxon>
        <taxon>Vertebrata</taxon>
        <taxon>Euteleostomi</taxon>
        <taxon>Actinopterygii</taxon>
        <taxon>Neopterygii</taxon>
        <taxon>Teleostei</taxon>
        <taxon>Protacanthopterygii</taxon>
        <taxon>Esociformes</taxon>
        <taxon>Umbridae</taxon>
        <taxon>Dallia</taxon>
    </lineage>
</organism>
<comment type="caution">
    <text evidence="1">The sequence shown here is derived from an EMBL/GenBank/DDBJ whole genome shotgun (WGS) entry which is preliminary data.</text>
</comment>
<name>A0ACC2FKV0_DALPE</name>
<dbReference type="Proteomes" id="UP001157502">
    <property type="component" value="Chromosome 26"/>
</dbReference>
<evidence type="ECO:0000313" key="1">
    <source>
        <dbReference type="EMBL" id="KAJ7991987.1"/>
    </source>
</evidence>
<evidence type="ECO:0000313" key="2">
    <source>
        <dbReference type="Proteomes" id="UP001157502"/>
    </source>
</evidence>
<reference evidence="1" key="1">
    <citation type="submission" date="2021-05" db="EMBL/GenBank/DDBJ databases">
        <authorList>
            <person name="Pan Q."/>
            <person name="Jouanno E."/>
            <person name="Zahm M."/>
            <person name="Klopp C."/>
            <person name="Cabau C."/>
            <person name="Louis A."/>
            <person name="Berthelot C."/>
            <person name="Parey E."/>
            <person name="Roest Crollius H."/>
            <person name="Montfort J."/>
            <person name="Robinson-Rechavi M."/>
            <person name="Bouchez O."/>
            <person name="Lampietro C."/>
            <person name="Lopez Roques C."/>
            <person name="Donnadieu C."/>
            <person name="Postlethwait J."/>
            <person name="Bobe J."/>
            <person name="Dillon D."/>
            <person name="Chandos A."/>
            <person name="von Hippel F."/>
            <person name="Guiguen Y."/>
        </authorList>
    </citation>
    <scope>NUCLEOTIDE SEQUENCE</scope>
    <source>
        <strain evidence="1">YG-Jan2019</strain>
    </source>
</reference>
<proteinExistence type="predicted"/>
<keyword evidence="2" id="KW-1185">Reference proteome</keyword>